<evidence type="ECO:0000313" key="6">
    <source>
        <dbReference type="EMBL" id="CCE65194.1"/>
    </source>
</evidence>
<evidence type="ECO:0000256" key="2">
    <source>
        <dbReference type="ARBA" id="ARBA00023127"/>
    </source>
</evidence>
<dbReference type="GO" id="GO:0010508">
    <property type="term" value="P:positive regulation of autophagy"/>
    <property type="evidence" value="ECO:0007669"/>
    <property type="project" value="EnsemblFungi"/>
</dbReference>
<proteinExistence type="inferred from homology"/>
<organism evidence="6 7">
    <name type="scientific">Tetrapisispora phaffii (strain ATCC 24235 / CBS 4417 / NBRC 1672 / NRRL Y-8282 / UCD 70-5)</name>
    <name type="common">Yeast</name>
    <name type="synonym">Fabospora phaffii</name>
    <dbReference type="NCBI Taxonomy" id="1071381"/>
    <lineage>
        <taxon>Eukaryota</taxon>
        <taxon>Fungi</taxon>
        <taxon>Dikarya</taxon>
        <taxon>Ascomycota</taxon>
        <taxon>Saccharomycotina</taxon>
        <taxon>Saccharomycetes</taxon>
        <taxon>Saccharomycetales</taxon>
        <taxon>Saccharomycetaceae</taxon>
        <taxon>Tetrapisispora</taxon>
    </lineage>
</organism>
<dbReference type="InterPro" id="IPR027081">
    <property type="entry name" value="CyclinH/Ccl1"/>
</dbReference>
<dbReference type="InterPro" id="IPR006671">
    <property type="entry name" value="Cyclin_N"/>
</dbReference>
<gene>
    <name evidence="6" type="primary">TPHA0K00600</name>
    <name evidence="6" type="ordered locus">TPHA_0K00600</name>
</gene>
<dbReference type="GO" id="GO:0016538">
    <property type="term" value="F:cyclin-dependent protein serine/threonine kinase regulator activity"/>
    <property type="evidence" value="ECO:0007669"/>
    <property type="project" value="EnsemblFungi"/>
</dbReference>
<dbReference type="AlphaFoldDB" id="G8BZ66"/>
<keyword evidence="7" id="KW-1185">Reference proteome</keyword>
<feature type="domain" description="Cyclin-like" evidence="5">
    <location>
        <begin position="100"/>
        <end position="181"/>
    </location>
</feature>
<dbReference type="GO" id="GO:0006357">
    <property type="term" value="P:regulation of transcription by RNA polymerase II"/>
    <property type="evidence" value="ECO:0007669"/>
    <property type="project" value="InterPro"/>
</dbReference>
<dbReference type="CDD" id="cd20525">
    <property type="entry name" value="CYCLIN_CCNH_rpt2"/>
    <property type="match status" value="1"/>
</dbReference>
<dbReference type="OrthoDB" id="340962at2759"/>
<dbReference type="PANTHER" id="PTHR10026">
    <property type="entry name" value="CYCLIN"/>
    <property type="match status" value="1"/>
</dbReference>
<dbReference type="GO" id="GO:0006289">
    <property type="term" value="P:nucleotide-excision repair"/>
    <property type="evidence" value="ECO:0007669"/>
    <property type="project" value="EnsemblFungi"/>
</dbReference>
<comment type="similarity">
    <text evidence="1">Belongs to the cyclin family. Cyclin C subfamily.</text>
</comment>
<dbReference type="SUPFAM" id="SSF47954">
    <property type="entry name" value="Cyclin-like"/>
    <property type="match status" value="2"/>
</dbReference>
<dbReference type="GO" id="GO:0070985">
    <property type="term" value="C:transcription factor TFIIK complex"/>
    <property type="evidence" value="ECO:0007669"/>
    <property type="project" value="EnsemblFungi"/>
</dbReference>
<dbReference type="InterPro" id="IPR013763">
    <property type="entry name" value="Cyclin-like_dom"/>
</dbReference>
<dbReference type="InterPro" id="IPR036915">
    <property type="entry name" value="Cyclin-like_sf"/>
</dbReference>
<dbReference type="EMBL" id="HE612866">
    <property type="protein sequence ID" value="CCE65194.1"/>
    <property type="molecule type" value="Genomic_DNA"/>
</dbReference>
<dbReference type="KEGG" id="tpf:TPHA_0K00600"/>
<dbReference type="GO" id="GO:1905866">
    <property type="term" value="P:positive regulation of Atg1/ULK1 kinase complex assembly"/>
    <property type="evidence" value="ECO:0007669"/>
    <property type="project" value="EnsemblFungi"/>
</dbReference>
<evidence type="ECO:0000313" key="7">
    <source>
        <dbReference type="Proteomes" id="UP000005666"/>
    </source>
</evidence>
<sequence length="364" mass="41870">MSVKQKKKVLEKPEGYKVISDDDLFRSSSQYRLWSFTKEQLDTKRVDTNAHAVAAIEEKLTMFKKDYASDISEEDAKMINEKAIPLTAEEELKLVDFYAKKVQGIAQHLNLPTEVVSSALIFFKRFYLENSVMEIDPKTIVHTIIFLACKSENYFISVDSFSKKTKASRDTILKYEFRILESLKFSLLCHHPFKPLHGFFLDIQNVLHGKVDVKYMGEIYTKTKKRISDALLTDVAFLFTPPQITLAALSLEDEQLTEKYLETKFSNTDTIIEASKDTNEKDKDSEVIKEDRPDKINYILLLSLIDQCKEVMSNPSQVSMEEAKSSAAKLYFCNHPMNIIQRNKKTQPDGTDSKEESPVKKQKI</sequence>
<dbReference type="RefSeq" id="XP_003687628.1">
    <property type="nucleotide sequence ID" value="XM_003687580.1"/>
</dbReference>
<evidence type="ECO:0000259" key="5">
    <source>
        <dbReference type="SMART" id="SM00385"/>
    </source>
</evidence>
<dbReference type="STRING" id="1071381.G8BZ66"/>
<dbReference type="Gene3D" id="1.10.472.10">
    <property type="entry name" value="Cyclin-like"/>
    <property type="match status" value="2"/>
</dbReference>
<dbReference type="CDD" id="cd20524">
    <property type="entry name" value="CYCLIN_CCNH_rpt1"/>
    <property type="match status" value="1"/>
</dbReference>
<accession>G8BZ66</accession>
<dbReference type="eggNOG" id="KOG2496">
    <property type="taxonomic scope" value="Eukaryota"/>
</dbReference>
<dbReference type="InterPro" id="IPR043198">
    <property type="entry name" value="Cyclin/Ssn8"/>
</dbReference>
<dbReference type="Proteomes" id="UP000005666">
    <property type="component" value="Chromosome 11"/>
</dbReference>
<dbReference type="GO" id="GO:0006995">
    <property type="term" value="P:cellular response to nitrogen starvation"/>
    <property type="evidence" value="ECO:0007669"/>
    <property type="project" value="EnsemblFungi"/>
</dbReference>
<dbReference type="FunFam" id="1.10.472.10:FF:000128">
    <property type="entry name" value="TFIIK subunit"/>
    <property type="match status" value="1"/>
</dbReference>
<dbReference type="GeneID" id="11531584"/>
<reference evidence="6 7" key="1">
    <citation type="journal article" date="2011" name="Proc. Natl. Acad. Sci. U.S.A.">
        <title>Evolutionary erosion of yeast sex chromosomes by mating-type switching accidents.</title>
        <authorList>
            <person name="Gordon J.L."/>
            <person name="Armisen D."/>
            <person name="Proux-Wera E."/>
            <person name="Oheigeartaigh S.S."/>
            <person name="Byrne K.P."/>
            <person name="Wolfe K.H."/>
        </authorList>
    </citation>
    <scope>NUCLEOTIDE SEQUENCE [LARGE SCALE GENOMIC DNA]</scope>
    <source>
        <strain evidence="7">ATCC 24235 / CBS 4417 / NBRC 1672 / NRRL Y-8282 / UCD 70-5</strain>
    </source>
</reference>
<protein>
    <recommendedName>
        <fullName evidence="5">Cyclin-like domain-containing protein</fullName>
    </recommendedName>
</protein>
<evidence type="ECO:0000256" key="3">
    <source>
        <dbReference type="RuleBase" id="RU000383"/>
    </source>
</evidence>
<dbReference type="GO" id="GO:0006367">
    <property type="term" value="P:transcription initiation at RNA polymerase II promoter"/>
    <property type="evidence" value="ECO:0007669"/>
    <property type="project" value="EnsemblFungi"/>
</dbReference>
<feature type="region of interest" description="Disordered" evidence="4">
    <location>
        <begin position="341"/>
        <end position="364"/>
    </location>
</feature>
<dbReference type="NCBIfam" id="TIGR00569">
    <property type="entry name" value="ccl1"/>
    <property type="match status" value="1"/>
</dbReference>
<evidence type="ECO:0000256" key="4">
    <source>
        <dbReference type="SAM" id="MobiDB-lite"/>
    </source>
</evidence>
<dbReference type="InterPro" id="IPR031658">
    <property type="entry name" value="Cyclin_C_2"/>
</dbReference>
<evidence type="ECO:0000256" key="1">
    <source>
        <dbReference type="ARBA" id="ARBA00008638"/>
    </source>
</evidence>
<name>G8BZ66_TETPH</name>
<dbReference type="Pfam" id="PF00134">
    <property type="entry name" value="Cyclin_N"/>
    <property type="match status" value="1"/>
</dbReference>
<dbReference type="Pfam" id="PF16899">
    <property type="entry name" value="Cyclin_C_2"/>
    <property type="match status" value="1"/>
</dbReference>
<keyword evidence="2 3" id="KW-0195">Cyclin</keyword>
<dbReference type="OMA" id="FRVEQNT"/>
<dbReference type="HOGENOM" id="CLU_022620_4_2_1"/>
<dbReference type="SMART" id="SM00385">
    <property type="entry name" value="CYCLIN"/>
    <property type="match status" value="1"/>
</dbReference>
<feature type="compositionally biased region" description="Basic and acidic residues" evidence="4">
    <location>
        <begin position="351"/>
        <end position="364"/>
    </location>
</feature>